<dbReference type="Proteomes" id="UP001157974">
    <property type="component" value="Unassembled WGS sequence"/>
</dbReference>
<feature type="transmembrane region" description="Helical" evidence="3">
    <location>
        <begin position="58"/>
        <end position="79"/>
    </location>
</feature>
<evidence type="ECO:0000256" key="1">
    <source>
        <dbReference type="ARBA" id="ARBA00022679"/>
    </source>
</evidence>
<dbReference type="SUPFAM" id="SSF53448">
    <property type="entry name" value="Nucleotide-diphospho-sugar transferases"/>
    <property type="match status" value="1"/>
</dbReference>
<organism evidence="6 7">
    <name type="scientific">Rhodosorus marinus</name>
    <dbReference type="NCBI Taxonomy" id="101924"/>
    <lineage>
        <taxon>Eukaryota</taxon>
        <taxon>Rhodophyta</taxon>
        <taxon>Stylonematophyceae</taxon>
        <taxon>Stylonematales</taxon>
        <taxon>Stylonemataceae</taxon>
        <taxon>Rhodosorus</taxon>
    </lineage>
</organism>
<keyword evidence="3" id="KW-0812">Transmembrane</keyword>
<evidence type="ECO:0008006" key="8">
    <source>
        <dbReference type="Google" id="ProtNLM"/>
    </source>
</evidence>
<dbReference type="PANTHER" id="PTHR40743:SF1">
    <property type="entry name" value="POSSIBLE GLYCOSYLTRANSFERASE"/>
    <property type="match status" value="1"/>
</dbReference>
<dbReference type="EMBL" id="JAMWBK010000008">
    <property type="protein sequence ID" value="KAJ8902764.1"/>
    <property type="molecule type" value="Genomic_DNA"/>
</dbReference>
<dbReference type="InterPro" id="IPR027791">
    <property type="entry name" value="Galactosyl_T_C"/>
</dbReference>
<dbReference type="InterPro" id="IPR001173">
    <property type="entry name" value="Glyco_trans_2-like"/>
</dbReference>
<accession>A0AAV8UJT0</accession>
<dbReference type="GO" id="GO:0016740">
    <property type="term" value="F:transferase activity"/>
    <property type="evidence" value="ECO:0007669"/>
    <property type="project" value="UniProtKB-KW"/>
</dbReference>
<feature type="domain" description="Galactosyltransferase C-terminal" evidence="5">
    <location>
        <begin position="248"/>
        <end position="291"/>
    </location>
</feature>
<feature type="region of interest" description="Disordered" evidence="2">
    <location>
        <begin position="1"/>
        <end position="33"/>
    </location>
</feature>
<comment type="caution">
    <text evidence="6">The sequence shown here is derived from an EMBL/GenBank/DDBJ whole genome shotgun (WGS) entry which is preliminary data.</text>
</comment>
<evidence type="ECO:0000256" key="3">
    <source>
        <dbReference type="SAM" id="Phobius"/>
    </source>
</evidence>
<evidence type="ECO:0000313" key="6">
    <source>
        <dbReference type="EMBL" id="KAJ8902764.1"/>
    </source>
</evidence>
<dbReference type="AlphaFoldDB" id="A0AAV8UJT0"/>
<evidence type="ECO:0000259" key="4">
    <source>
        <dbReference type="Pfam" id="PF00535"/>
    </source>
</evidence>
<keyword evidence="1" id="KW-0808">Transferase</keyword>
<keyword evidence="3" id="KW-0472">Membrane</keyword>
<gene>
    <name evidence="6" type="ORF">NDN08_006084</name>
</gene>
<evidence type="ECO:0000256" key="2">
    <source>
        <dbReference type="SAM" id="MobiDB-lite"/>
    </source>
</evidence>
<evidence type="ECO:0000313" key="7">
    <source>
        <dbReference type="Proteomes" id="UP001157974"/>
    </source>
</evidence>
<dbReference type="PANTHER" id="PTHR40743">
    <property type="entry name" value="NUCLEOTIDE-DIPHOSPHO-SUGAR TRANSFERASE CONTAINING PROTEIN"/>
    <property type="match status" value="1"/>
</dbReference>
<name>A0AAV8UJT0_9RHOD</name>
<sequence>MSTYSRRLSPRRVEDGGLSLRPEPGPGRKSASVDISMPKMDKLEKKSRFNAVQLPSSFLLAIVAFGAVFVLFVLAVVSLRQPATVRQRTAAELETVNRTVEIVEEPKIFDVQLDELRGFLDSHLQRNRLSISIVAACRNRAHDMDVSLQTWLRVKNIDEIILVDWTSSNRASFLGSSRRSGELGKKLVLVRVEDQKEWVLTRAYNLAIKVASGPWILKVDCDTLVHPDFVERHPIQKGSFYSLKFPRNSNEARLSGVLFAGRDDLLKVHGYDERLVRYGYEEKDLLRRLSLLDGRDLDPEYISHIPHSDPKGTTDVGSIRIVSSEVNKAVLESSKKWTEVIASDADAPSSYKYTIEGDPKGAWWVSTEVQYTPQALEDVVGANNESALVVASKRVLHDNYSVPWDVVSNLSTENLFDLLLMVCSPILPGRILFVDAGKSMISVISAVAAAARMERPLVLTWDGSNASALIDDLWDIDATNDSIAEDDSASEAYTVIFKLNEWKCKEHDLSDCRNEDGVYSRMEVFYPGMGHMRDPPLQHMFIPASVETPFIYDDEGAEDAVDFSRKGDKRTHVNIALVLTKWLVPSAHVKRLLRNYKDYLSATCVVGERGLNKLFEQKDSILGEIYVFGTDGKHKVDWLGKEMKVVGGACAVGRHCAQRRIADLYGILLCEKVVDGSTDGDDTVQRMWEAYSPWRTKGRYHFEIK</sequence>
<protein>
    <recommendedName>
        <fullName evidence="8">Galactosyltransferase C-terminal domain-containing protein</fullName>
    </recommendedName>
</protein>
<keyword evidence="7" id="KW-1185">Reference proteome</keyword>
<reference evidence="6 7" key="1">
    <citation type="journal article" date="2023" name="Nat. Commun.">
        <title>Origin of minicircular mitochondrial genomes in red algae.</title>
        <authorList>
            <person name="Lee Y."/>
            <person name="Cho C.H."/>
            <person name="Lee Y.M."/>
            <person name="Park S.I."/>
            <person name="Yang J.H."/>
            <person name="West J.A."/>
            <person name="Bhattacharya D."/>
            <person name="Yoon H.S."/>
        </authorList>
    </citation>
    <scope>NUCLEOTIDE SEQUENCE [LARGE SCALE GENOMIC DNA]</scope>
    <source>
        <strain evidence="6 7">CCMP1338</strain>
        <tissue evidence="6">Whole cell</tissue>
    </source>
</reference>
<dbReference type="Pfam" id="PF00535">
    <property type="entry name" value="Glycos_transf_2"/>
    <property type="match status" value="1"/>
</dbReference>
<dbReference type="Gene3D" id="3.90.550.10">
    <property type="entry name" value="Spore Coat Polysaccharide Biosynthesis Protein SpsA, Chain A"/>
    <property type="match status" value="1"/>
</dbReference>
<evidence type="ECO:0000259" key="5">
    <source>
        <dbReference type="Pfam" id="PF02709"/>
    </source>
</evidence>
<dbReference type="Pfam" id="PF02709">
    <property type="entry name" value="Glyco_transf_7C"/>
    <property type="match status" value="1"/>
</dbReference>
<feature type="domain" description="Glycosyltransferase 2-like" evidence="4">
    <location>
        <begin position="132"/>
        <end position="232"/>
    </location>
</feature>
<dbReference type="InterPro" id="IPR029044">
    <property type="entry name" value="Nucleotide-diphossugar_trans"/>
</dbReference>
<keyword evidence="3" id="KW-1133">Transmembrane helix</keyword>
<proteinExistence type="predicted"/>